<feature type="coiled-coil region" evidence="1">
    <location>
        <begin position="16"/>
        <end position="99"/>
    </location>
</feature>
<comment type="caution">
    <text evidence="2">The sequence shown here is derived from an EMBL/GenBank/DDBJ whole genome shotgun (WGS) entry which is preliminary data.</text>
</comment>
<dbReference type="EMBL" id="CAJNDS010000042">
    <property type="protein sequence ID" value="CAE6931194.1"/>
    <property type="molecule type" value="Genomic_DNA"/>
</dbReference>
<dbReference type="Proteomes" id="UP000604046">
    <property type="component" value="Unassembled WGS sequence"/>
</dbReference>
<organism evidence="2 3">
    <name type="scientific">Symbiodinium natans</name>
    <dbReference type="NCBI Taxonomy" id="878477"/>
    <lineage>
        <taxon>Eukaryota</taxon>
        <taxon>Sar</taxon>
        <taxon>Alveolata</taxon>
        <taxon>Dinophyceae</taxon>
        <taxon>Suessiales</taxon>
        <taxon>Symbiodiniaceae</taxon>
        <taxon>Symbiodinium</taxon>
    </lineage>
</organism>
<evidence type="ECO:0000313" key="3">
    <source>
        <dbReference type="Proteomes" id="UP000604046"/>
    </source>
</evidence>
<proteinExistence type="predicted"/>
<reference evidence="2" key="1">
    <citation type="submission" date="2021-02" db="EMBL/GenBank/DDBJ databases">
        <authorList>
            <person name="Dougan E. K."/>
            <person name="Rhodes N."/>
            <person name="Thang M."/>
            <person name="Chan C."/>
        </authorList>
    </citation>
    <scope>NUCLEOTIDE SEQUENCE</scope>
</reference>
<dbReference type="AlphaFoldDB" id="A0A812GIC2"/>
<protein>
    <submittedName>
        <fullName evidence="2">Uncharacterized protein</fullName>
    </submittedName>
</protein>
<keyword evidence="3" id="KW-1185">Reference proteome</keyword>
<keyword evidence="1" id="KW-0175">Coiled coil</keyword>
<accession>A0A812GIC2</accession>
<name>A0A812GIC2_9DINO</name>
<sequence length="408" mass="46513">MVAVDAVTLFPTAGRAARAEERLAQCEAEQAALEDELNMVSDRLEEQLQQNMELQKAASRMQEEIDFRKRDETKGRETMLEWKRRVDELESDLATARECRLLPASCPDACNKACQTDGQEELGIDQPLPEETFAETSASCMPACGEWDPQQLLAPGLLQYLSVDEILAWRLTSRQTRSPRVLIQHLTEMGRLDRPESTTDFCARWKAAGADAPTTFRELAKDVKQLKVFECRWWCMRLASARLTHFPESDARNIVIANLRHLFVHIRSADKSVRSQAHHVLMNYGLGGLPFVQQLIAEELLGLMGDLLPESAEISKKASLEAQRCSRHLYCIVRALTKCQRQKWVSMLVRVLKSQQAFHSSLIDDLQLLWRADDDPRRSYAEAERQLKAFSVHASQAVQDELCRLRCF</sequence>
<evidence type="ECO:0000313" key="2">
    <source>
        <dbReference type="EMBL" id="CAE6931194.1"/>
    </source>
</evidence>
<evidence type="ECO:0000256" key="1">
    <source>
        <dbReference type="SAM" id="Coils"/>
    </source>
</evidence>
<gene>
    <name evidence="2" type="ORF">SNAT2548_LOCUS851</name>
</gene>